<dbReference type="SUPFAM" id="SSF52964">
    <property type="entry name" value="TolB, N-terminal domain"/>
    <property type="match status" value="1"/>
</dbReference>
<comment type="caution">
    <text evidence="6">The sequence shown here is derived from an EMBL/GenBank/DDBJ whole genome shotgun (WGS) entry which is preliminary data.</text>
</comment>
<proteinExistence type="inferred from homology"/>
<evidence type="ECO:0000256" key="3">
    <source>
        <dbReference type="ARBA" id="ARBA00022729"/>
    </source>
</evidence>
<dbReference type="Pfam" id="PF04052">
    <property type="entry name" value="TolB_N"/>
    <property type="match status" value="1"/>
</dbReference>
<dbReference type="GO" id="GO:0017038">
    <property type="term" value="P:protein import"/>
    <property type="evidence" value="ECO:0007669"/>
    <property type="project" value="InterPro"/>
</dbReference>
<name>A0A4V2E032_9PROT</name>
<sequence>MIKIVVLWGFAALCLNTTQALKVEITQGLVRPDPIAITNFHSDDTSLSKLGENISGVVKADLERSGLFEAITRDAFIQTEESLAVGLPRFDDWRLIKSRFLVCGTIKDGGGEGVVIHFRLYDVITGQQMLALSLTGNHLNWRKIAHIVADQIFSRVTNEKGFFNTQMVYVETMGLRGKNIKKRLMRMDQDGENVETLTDGKDLVLMPRYSPDGKLIAYLRYVGKSAQVHITDAATGKTSPYGDLNKLLKGFGEMTFAPRFMPDSKTLVMSLVKGGKSAIYRFDLTTKTLTPLTPHRSIDTSPCPSPDGKHIVFTSDRDREGGEQIYVMDSDGGNVRRISFGEGKYSQPVWSPRGDLIVFTKQRGQFYIGLMQPDGTEERLIAQGYLVEAPDWAPNGRYLIFTQEERRSNKGQIRMVDLTGHHQRTVKTSRDSADCTWSPLLN</sequence>
<keyword evidence="4" id="KW-0574">Periplasm</keyword>
<dbReference type="InterPro" id="IPR014167">
    <property type="entry name" value="Tol-Pal_TolB"/>
</dbReference>
<dbReference type="Pfam" id="PF07676">
    <property type="entry name" value="PD40"/>
    <property type="match status" value="4"/>
</dbReference>
<dbReference type="GO" id="GO:0042597">
    <property type="term" value="C:periplasmic space"/>
    <property type="evidence" value="ECO:0007669"/>
    <property type="project" value="UniProtKB-SubCell"/>
</dbReference>
<keyword evidence="7" id="KW-1185">Reference proteome</keyword>
<dbReference type="InterPro" id="IPR011042">
    <property type="entry name" value="6-blade_b-propeller_TolB-like"/>
</dbReference>
<keyword evidence="3" id="KW-0732">Signal</keyword>
<dbReference type="PANTHER" id="PTHR36842">
    <property type="entry name" value="PROTEIN TOLB HOMOLOG"/>
    <property type="match status" value="1"/>
</dbReference>
<dbReference type="RefSeq" id="WP_130153259.1">
    <property type="nucleotide sequence ID" value="NZ_SCFB01000001.1"/>
</dbReference>
<dbReference type="SUPFAM" id="SSF69304">
    <property type="entry name" value="Tricorn protease N-terminal domain"/>
    <property type="match status" value="1"/>
</dbReference>
<organism evidence="6 7">
    <name type="scientific">Candidatus Finniella inopinata</name>
    <dbReference type="NCBI Taxonomy" id="1696036"/>
    <lineage>
        <taxon>Bacteria</taxon>
        <taxon>Pseudomonadati</taxon>
        <taxon>Pseudomonadota</taxon>
        <taxon>Alphaproteobacteria</taxon>
        <taxon>Holosporales</taxon>
        <taxon>Candidatus Paracaedibacteraceae</taxon>
        <taxon>Candidatus Finniella</taxon>
    </lineage>
</organism>
<dbReference type="AlphaFoldDB" id="A0A4V2E032"/>
<evidence type="ECO:0000256" key="1">
    <source>
        <dbReference type="ARBA" id="ARBA00004418"/>
    </source>
</evidence>
<evidence type="ECO:0000256" key="2">
    <source>
        <dbReference type="ARBA" id="ARBA00009820"/>
    </source>
</evidence>
<reference evidence="6 7" key="1">
    <citation type="submission" date="2018-10" db="EMBL/GenBank/DDBJ databases">
        <title>An updated phylogeny of the Alphaproteobacteria reveals that the parasitic Rickettsiales and Holosporales have independent origins.</title>
        <authorList>
            <person name="Munoz-Gomez S.A."/>
            <person name="Hess S."/>
            <person name="Burger G."/>
            <person name="Lang B.F."/>
            <person name="Susko E."/>
            <person name="Slamovits C.H."/>
            <person name="Roger A.J."/>
        </authorList>
    </citation>
    <scope>NUCLEOTIDE SEQUENCE [LARGE SCALE GENOMIC DNA]</scope>
    <source>
        <strain evidence="6">HOLO01</strain>
    </source>
</reference>
<dbReference type="PANTHER" id="PTHR36842:SF1">
    <property type="entry name" value="PROTEIN TOLB"/>
    <property type="match status" value="1"/>
</dbReference>
<dbReference type="OrthoDB" id="9802240at2"/>
<dbReference type="Proteomes" id="UP000293550">
    <property type="component" value="Unassembled WGS sequence"/>
</dbReference>
<feature type="domain" description="TolB N-terminal" evidence="5">
    <location>
        <begin position="21"/>
        <end position="129"/>
    </location>
</feature>
<evidence type="ECO:0000313" key="6">
    <source>
        <dbReference type="EMBL" id="RZI47147.1"/>
    </source>
</evidence>
<accession>A0A4V2E032</accession>
<dbReference type="NCBIfam" id="TIGR02800">
    <property type="entry name" value="propeller_TolB"/>
    <property type="match status" value="1"/>
</dbReference>
<gene>
    <name evidence="6" type="primary">tolB</name>
    <name evidence="6" type="ORF">EQU50_00770</name>
</gene>
<protein>
    <submittedName>
        <fullName evidence="6">Tol-Pal system protein TolB</fullName>
    </submittedName>
</protein>
<dbReference type="Gene3D" id="3.40.50.10070">
    <property type="entry name" value="TolB, N-terminal domain"/>
    <property type="match status" value="1"/>
</dbReference>
<comment type="similarity">
    <text evidence="2">Belongs to the TolB family.</text>
</comment>
<evidence type="ECO:0000313" key="7">
    <source>
        <dbReference type="Proteomes" id="UP000293550"/>
    </source>
</evidence>
<dbReference type="InterPro" id="IPR007195">
    <property type="entry name" value="TolB_N"/>
</dbReference>
<comment type="subcellular location">
    <subcellularLocation>
        <location evidence="1">Periplasm</location>
    </subcellularLocation>
</comment>
<evidence type="ECO:0000259" key="5">
    <source>
        <dbReference type="Pfam" id="PF04052"/>
    </source>
</evidence>
<dbReference type="InterPro" id="IPR011659">
    <property type="entry name" value="WD40"/>
</dbReference>
<evidence type="ECO:0000256" key="4">
    <source>
        <dbReference type="ARBA" id="ARBA00022764"/>
    </source>
</evidence>
<dbReference type="Gene3D" id="2.120.10.30">
    <property type="entry name" value="TolB, C-terminal domain"/>
    <property type="match status" value="1"/>
</dbReference>
<dbReference type="EMBL" id="SCFB01000001">
    <property type="protein sequence ID" value="RZI47147.1"/>
    <property type="molecule type" value="Genomic_DNA"/>
</dbReference>